<dbReference type="GO" id="GO:0004497">
    <property type="term" value="F:monooxygenase activity"/>
    <property type="evidence" value="ECO:0007669"/>
    <property type="project" value="UniProtKB-KW"/>
</dbReference>
<dbReference type="InterPro" id="IPR002938">
    <property type="entry name" value="FAD-bd"/>
</dbReference>
<dbReference type="InterPro" id="IPR036396">
    <property type="entry name" value="Cyt_P450_sf"/>
</dbReference>
<dbReference type="Gene3D" id="3.30.9.10">
    <property type="entry name" value="D-Amino Acid Oxidase, subunit A, domain 2"/>
    <property type="match status" value="1"/>
</dbReference>
<dbReference type="GO" id="GO:0020037">
    <property type="term" value="F:heme binding"/>
    <property type="evidence" value="ECO:0007669"/>
    <property type="project" value="InterPro"/>
</dbReference>
<sequence>MADEIIKTDLLIVGAGPAGAALACFLSQHGHKGIIISAAPGTAETPRAHITNMAALECLRDIGLDKDCIDAAAAGNHMVHTRWCHDMAGEEYARCYSWGNDPKRKVSLGTSEASPCDHVDLPQTELEPILTKRAIHTGWTLRFNTSFLTFTRPEPEVIISEIRDDLTKKTYKIQSRFLFGCDGARSQVIRELKIPLIKKPGQGLALNVLLKADLSHLVKSRTGNLHWVFQPEKEHPPWGWACIVRMVRPYTEWMFIFLPTPGADVKADDMIASNDEYIKRAKEIIGDDSIEVTIKDASKWWINETVAEYYSDGNIFCLGDAVHRHPPFNGLGSNTCIQDAYNLAWKISYVMAGKAAPKLLDTYSIERQPVGQDIITRANQGLRDHLPWMLAIGITEPDVEKRKAVFAEFEDKGEAGRARRKAFHEGINNTGTEFHGLGIEMNQQYRSDAVYLADERPEDAPVFPKDAVRERLITTYPGMRLPHAWLNTRVPGKQFSTIDLAGHGGFCLFTGPGGQAWKEATEQVSKAVGVPIKSYSIGWKEDYEEVYFDWTNRREVEEDGCVLVRPDRFVAWRSKSMIENPKEKLEKRTHLQFNKWAKQYGEIYSLKFGPATSIVITSPRLIKQLIDKKSNLYSRRPDSHVGDIIASGDHLLLMQYSDKWRWCRKVVHQFFMEKEVEAKHIKVVDAEAVQMIKDFMEGPEGRKGHMMYPKRFSNSIIMSLIYGSRTPDCGTKHMVKLYALMENWSKVMEPGNTPPVDIFPWLKLVPESILGMWRSRAENVGEEMRKLYSEWVEYGIQRNKERGSVDCFLDKVLEAQEKEQKIDRHGLYFLLGTMMEGGSDTTSSLIISFIHAMTKWPEVLRRAQREMDGVLGEERTPNWGDYERLPYVAACVKEAHRWRHVAPLAFPHSLAEDDWVDGMFLPKGSDVFINAFGMHHDEKRFNNPDVFDPDHFKGQTALASELANGEWEKRDHYGYGSGRRLCPGIHLAERNLFLALAKLIWAFDIGPGRDESGKVMEPDVSHETGYSDGFLVCANDFPCEIKLRSEERGRTILREFELARVEVFSKYETPE</sequence>
<organism evidence="9 10">
    <name type="scientific">Podospora fimiseda</name>
    <dbReference type="NCBI Taxonomy" id="252190"/>
    <lineage>
        <taxon>Eukaryota</taxon>
        <taxon>Fungi</taxon>
        <taxon>Dikarya</taxon>
        <taxon>Ascomycota</taxon>
        <taxon>Pezizomycotina</taxon>
        <taxon>Sordariomycetes</taxon>
        <taxon>Sordariomycetidae</taxon>
        <taxon>Sordariales</taxon>
        <taxon>Podosporaceae</taxon>
        <taxon>Podospora</taxon>
    </lineage>
</organism>
<evidence type="ECO:0000256" key="6">
    <source>
        <dbReference type="ARBA" id="ARBA00023004"/>
    </source>
</evidence>
<evidence type="ECO:0000256" key="3">
    <source>
        <dbReference type="ARBA" id="ARBA00022723"/>
    </source>
</evidence>
<evidence type="ECO:0000256" key="4">
    <source>
        <dbReference type="ARBA" id="ARBA00022827"/>
    </source>
</evidence>
<comment type="caution">
    <text evidence="9">The sequence shown here is derived from an EMBL/GenBank/DDBJ whole genome shotgun (WGS) entry which is preliminary data.</text>
</comment>
<evidence type="ECO:0000313" key="10">
    <source>
        <dbReference type="Proteomes" id="UP001301958"/>
    </source>
</evidence>
<protein>
    <submittedName>
        <fullName evidence="9">Phenol 2-monooxygenase</fullName>
    </submittedName>
</protein>
<keyword evidence="7" id="KW-0503">Monooxygenase</keyword>
<dbReference type="AlphaFoldDB" id="A0AAN7BNJ4"/>
<dbReference type="InterPro" id="IPR050364">
    <property type="entry name" value="Cytochrome_P450_fung"/>
</dbReference>
<keyword evidence="3" id="KW-0479">Metal-binding</keyword>
<keyword evidence="5" id="KW-0560">Oxidoreductase</keyword>
<dbReference type="Pfam" id="PF00067">
    <property type="entry name" value="p450"/>
    <property type="match status" value="1"/>
</dbReference>
<keyword evidence="2" id="KW-0285">Flavoprotein</keyword>
<dbReference type="InterPro" id="IPR036188">
    <property type="entry name" value="FAD/NAD-bd_sf"/>
</dbReference>
<gene>
    <name evidence="9" type="ORF">QBC38DRAFT_510303</name>
</gene>
<dbReference type="PANTHER" id="PTHR46300">
    <property type="entry name" value="P450, PUTATIVE (EUROFUNG)-RELATED-RELATED"/>
    <property type="match status" value="1"/>
</dbReference>
<keyword evidence="6" id="KW-0408">Iron</keyword>
<feature type="domain" description="FAD-binding" evidence="8">
    <location>
        <begin position="7"/>
        <end position="377"/>
    </location>
</feature>
<dbReference type="InterPro" id="IPR001128">
    <property type="entry name" value="Cyt_P450"/>
</dbReference>
<dbReference type="PANTHER" id="PTHR46300:SF2">
    <property type="entry name" value="CYTOCHROME P450 MONOOXYGENASE ALNH-RELATED"/>
    <property type="match status" value="1"/>
</dbReference>
<evidence type="ECO:0000313" key="9">
    <source>
        <dbReference type="EMBL" id="KAK4226602.1"/>
    </source>
</evidence>
<dbReference type="SUPFAM" id="SSF48264">
    <property type="entry name" value="Cytochrome P450"/>
    <property type="match status" value="1"/>
</dbReference>
<dbReference type="Gene3D" id="3.50.50.60">
    <property type="entry name" value="FAD/NAD(P)-binding domain"/>
    <property type="match status" value="1"/>
</dbReference>
<dbReference type="Proteomes" id="UP001301958">
    <property type="component" value="Unassembled WGS sequence"/>
</dbReference>
<name>A0AAN7BNJ4_9PEZI</name>
<dbReference type="PRINTS" id="PR00420">
    <property type="entry name" value="RNGMNOXGNASE"/>
</dbReference>
<dbReference type="Gene3D" id="1.10.630.10">
    <property type="entry name" value="Cytochrome P450"/>
    <property type="match status" value="1"/>
</dbReference>
<dbReference type="EMBL" id="MU865345">
    <property type="protein sequence ID" value="KAK4226602.1"/>
    <property type="molecule type" value="Genomic_DNA"/>
</dbReference>
<dbReference type="PROSITE" id="PS51257">
    <property type="entry name" value="PROKAR_LIPOPROTEIN"/>
    <property type="match status" value="1"/>
</dbReference>
<proteinExistence type="inferred from homology"/>
<reference evidence="9" key="2">
    <citation type="submission" date="2023-05" db="EMBL/GenBank/DDBJ databases">
        <authorList>
            <consortium name="Lawrence Berkeley National Laboratory"/>
            <person name="Steindorff A."/>
            <person name="Hensen N."/>
            <person name="Bonometti L."/>
            <person name="Westerberg I."/>
            <person name="Brannstrom I.O."/>
            <person name="Guillou S."/>
            <person name="Cros-Aarteil S."/>
            <person name="Calhoun S."/>
            <person name="Haridas S."/>
            <person name="Kuo A."/>
            <person name="Mondo S."/>
            <person name="Pangilinan J."/>
            <person name="Riley R."/>
            <person name="Labutti K."/>
            <person name="Andreopoulos B."/>
            <person name="Lipzen A."/>
            <person name="Chen C."/>
            <person name="Yanf M."/>
            <person name="Daum C."/>
            <person name="Ng V."/>
            <person name="Clum A."/>
            <person name="Ohm R."/>
            <person name="Martin F."/>
            <person name="Silar P."/>
            <person name="Natvig D."/>
            <person name="Lalanne C."/>
            <person name="Gautier V."/>
            <person name="Ament-Velasquez S.L."/>
            <person name="Kruys A."/>
            <person name="Hutchinson M.I."/>
            <person name="Powell A.J."/>
            <person name="Barry K."/>
            <person name="Miller A.N."/>
            <person name="Grigoriev I.V."/>
            <person name="Debuchy R."/>
            <person name="Gladieux P."/>
            <person name="Thoren M.H."/>
            <person name="Johannesson H."/>
        </authorList>
    </citation>
    <scope>NUCLEOTIDE SEQUENCE</scope>
    <source>
        <strain evidence="9">CBS 990.96</strain>
    </source>
</reference>
<dbReference type="GO" id="GO:0005506">
    <property type="term" value="F:iron ion binding"/>
    <property type="evidence" value="ECO:0007669"/>
    <property type="project" value="InterPro"/>
</dbReference>
<dbReference type="Gene3D" id="3.40.30.120">
    <property type="match status" value="1"/>
</dbReference>
<keyword evidence="10" id="KW-1185">Reference proteome</keyword>
<dbReference type="GO" id="GO:0016705">
    <property type="term" value="F:oxidoreductase activity, acting on paired donors, with incorporation or reduction of molecular oxygen"/>
    <property type="evidence" value="ECO:0007669"/>
    <property type="project" value="InterPro"/>
</dbReference>
<dbReference type="Pfam" id="PF01494">
    <property type="entry name" value="FAD_binding_3"/>
    <property type="match status" value="1"/>
</dbReference>
<reference evidence="9" key="1">
    <citation type="journal article" date="2023" name="Mol. Phylogenet. Evol.">
        <title>Genome-scale phylogeny and comparative genomics of the fungal order Sordariales.</title>
        <authorList>
            <person name="Hensen N."/>
            <person name="Bonometti L."/>
            <person name="Westerberg I."/>
            <person name="Brannstrom I.O."/>
            <person name="Guillou S."/>
            <person name="Cros-Aarteil S."/>
            <person name="Calhoun S."/>
            <person name="Haridas S."/>
            <person name="Kuo A."/>
            <person name="Mondo S."/>
            <person name="Pangilinan J."/>
            <person name="Riley R."/>
            <person name="LaButti K."/>
            <person name="Andreopoulos B."/>
            <person name="Lipzen A."/>
            <person name="Chen C."/>
            <person name="Yan M."/>
            <person name="Daum C."/>
            <person name="Ng V."/>
            <person name="Clum A."/>
            <person name="Steindorff A."/>
            <person name="Ohm R.A."/>
            <person name="Martin F."/>
            <person name="Silar P."/>
            <person name="Natvig D.O."/>
            <person name="Lalanne C."/>
            <person name="Gautier V."/>
            <person name="Ament-Velasquez S.L."/>
            <person name="Kruys A."/>
            <person name="Hutchinson M.I."/>
            <person name="Powell A.J."/>
            <person name="Barry K."/>
            <person name="Miller A.N."/>
            <person name="Grigoriev I.V."/>
            <person name="Debuchy R."/>
            <person name="Gladieux P."/>
            <person name="Hiltunen Thoren M."/>
            <person name="Johannesson H."/>
        </authorList>
    </citation>
    <scope>NUCLEOTIDE SEQUENCE</scope>
    <source>
        <strain evidence="9">CBS 990.96</strain>
    </source>
</reference>
<comment type="similarity">
    <text evidence="1">Belongs to the cytochrome P450 family.</text>
</comment>
<evidence type="ECO:0000259" key="8">
    <source>
        <dbReference type="Pfam" id="PF01494"/>
    </source>
</evidence>
<evidence type="ECO:0000256" key="2">
    <source>
        <dbReference type="ARBA" id="ARBA00022630"/>
    </source>
</evidence>
<keyword evidence="4" id="KW-0274">FAD</keyword>
<evidence type="ECO:0000256" key="1">
    <source>
        <dbReference type="ARBA" id="ARBA00010617"/>
    </source>
</evidence>
<evidence type="ECO:0000256" key="5">
    <source>
        <dbReference type="ARBA" id="ARBA00023002"/>
    </source>
</evidence>
<dbReference type="SUPFAM" id="SSF51905">
    <property type="entry name" value="FAD/NAD(P)-binding domain"/>
    <property type="match status" value="1"/>
</dbReference>
<dbReference type="GO" id="GO:0071949">
    <property type="term" value="F:FAD binding"/>
    <property type="evidence" value="ECO:0007669"/>
    <property type="project" value="InterPro"/>
</dbReference>
<accession>A0AAN7BNJ4</accession>
<dbReference type="CDD" id="cd11065">
    <property type="entry name" value="CYP64-like"/>
    <property type="match status" value="1"/>
</dbReference>
<evidence type="ECO:0000256" key="7">
    <source>
        <dbReference type="ARBA" id="ARBA00023033"/>
    </source>
</evidence>